<dbReference type="EMBL" id="KR029591">
    <property type="protein sequence ID" value="AKH47312.1"/>
    <property type="molecule type" value="Genomic_DNA"/>
</dbReference>
<name>A0A0F7L781_9VIRU</name>
<reference evidence="1" key="2">
    <citation type="submission" date="2015-03" db="EMBL/GenBank/DDBJ databases">
        <authorList>
            <person name="Chow C.-E.T."/>
            <person name="Winget D.M."/>
            <person name="White R.A.III."/>
            <person name="Hallam S.J."/>
            <person name="Suttle C.A."/>
        </authorList>
    </citation>
    <scope>NUCLEOTIDE SEQUENCE</scope>
    <source>
        <strain evidence="1">H4084949</strain>
    </source>
</reference>
<accession>A0A0F7L781</accession>
<reference evidence="1" key="1">
    <citation type="journal article" date="2015" name="Front. Microbiol.">
        <title>Combining genomic sequencing methods to explore viral diversity and reveal potential virus-host interactions.</title>
        <authorList>
            <person name="Chow C.E."/>
            <person name="Winget D.M."/>
            <person name="White R.A.III."/>
            <person name="Hallam S.J."/>
            <person name="Suttle C.A."/>
        </authorList>
    </citation>
    <scope>NUCLEOTIDE SEQUENCE</scope>
    <source>
        <strain evidence="1">H4084949</strain>
    </source>
</reference>
<sequence>MTRPELTAHLQSLPFNERRTLAGIPVTRTSAGYSVDGGQPVSVKVAATLIDSLRRIRA</sequence>
<proteinExistence type="predicted"/>
<organism evidence="1">
    <name type="scientific">uncultured marine virus</name>
    <dbReference type="NCBI Taxonomy" id="186617"/>
    <lineage>
        <taxon>Viruses</taxon>
        <taxon>environmental samples</taxon>
    </lineage>
</organism>
<evidence type="ECO:0000313" key="1">
    <source>
        <dbReference type="EMBL" id="AKH47312.1"/>
    </source>
</evidence>
<protein>
    <submittedName>
        <fullName evidence="1">Uncharacterized protein</fullName>
    </submittedName>
</protein>